<gene>
    <name evidence="1" type="ORF">TNCT_26441</name>
</gene>
<evidence type="ECO:0000313" key="2">
    <source>
        <dbReference type="Proteomes" id="UP000887116"/>
    </source>
</evidence>
<accession>A0A8X6F1Q6</accession>
<dbReference type="AlphaFoldDB" id="A0A8X6F1Q6"/>
<organism evidence="1 2">
    <name type="scientific">Trichonephila clavata</name>
    <name type="common">Joro spider</name>
    <name type="synonym">Nephila clavata</name>
    <dbReference type="NCBI Taxonomy" id="2740835"/>
    <lineage>
        <taxon>Eukaryota</taxon>
        <taxon>Metazoa</taxon>
        <taxon>Ecdysozoa</taxon>
        <taxon>Arthropoda</taxon>
        <taxon>Chelicerata</taxon>
        <taxon>Arachnida</taxon>
        <taxon>Araneae</taxon>
        <taxon>Araneomorphae</taxon>
        <taxon>Entelegynae</taxon>
        <taxon>Araneoidea</taxon>
        <taxon>Nephilidae</taxon>
        <taxon>Trichonephila</taxon>
    </lineage>
</organism>
<dbReference type="InterPro" id="IPR008974">
    <property type="entry name" value="TRAF-like"/>
</dbReference>
<dbReference type="EMBL" id="BMAO01020473">
    <property type="protein sequence ID" value="GFQ67602.1"/>
    <property type="molecule type" value="Genomic_DNA"/>
</dbReference>
<protein>
    <submittedName>
        <fullName evidence="1">Uncharacterized protein</fullName>
    </submittedName>
</protein>
<comment type="caution">
    <text evidence="1">The sequence shown here is derived from an EMBL/GenBank/DDBJ whole genome shotgun (WGS) entry which is preliminary data.</text>
</comment>
<proteinExistence type="predicted"/>
<dbReference type="Gene3D" id="2.60.210.10">
    <property type="entry name" value="Apoptosis, Tumor Necrosis Factor Receptor Associated Protein 2, Chain A"/>
    <property type="match status" value="1"/>
</dbReference>
<evidence type="ECO:0000313" key="1">
    <source>
        <dbReference type="EMBL" id="GFQ67602.1"/>
    </source>
</evidence>
<dbReference type="Proteomes" id="UP000887116">
    <property type="component" value="Unassembled WGS sequence"/>
</dbReference>
<name>A0A8X6F1Q6_TRICU</name>
<dbReference type="SUPFAM" id="SSF49599">
    <property type="entry name" value="TRAF domain-like"/>
    <property type="match status" value="1"/>
</dbReference>
<reference evidence="1" key="1">
    <citation type="submission" date="2020-07" db="EMBL/GenBank/DDBJ databases">
        <title>Multicomponent nature underlies the extraordinary mechanical properties of spider dragline silk.</title>
        <authorList>
            <person name="Kono N."/>
            <person name="Nakamura H."/>
            <person name="Mori M."/>
            <person name="Yoshida Y."/>
            <person name="Ohtoshi R."/>
            <person name="Malay A.D."/>
            <person name="Moran D.A.P."/>
            <person name="Tomita M."/>
            <person name="Numata K."/>
            <person name="Arakawa K."/>
        </authorList>
    </citation>
    <scope>NUCLEOTIDE SEQUENCE</scope>
</reference>
<sequence>MELSMLDDHQIRIEIIYNDGYENNLCNWEISLIDDKGRESRTKRTNTYFCVAKIRSKVLIFPSFLKKDYLMAQKDLYLPNDVLTLKCKCEMDSGIVSSRIEECKQYFSSSAQSISVSMDSIDYSKEKR</sequence>
<dbReference type="OrthoDB" id="10604715at2759"/>
<keyword evidence="2" id="KW-1185">Reference proteome</keyword>